<proteinExistence type="inferred from homology"/>
<dbReference type="SUPFAM" id="SSF55200">
    <property type="entry name" value="Translation initiation factor IF3, C-terminal domain"/>
    <property type="match status" value="1"/>
</dbReference>
<protein>
    <recommendedName>
        <fullName evidence="4 5">Translation initiation factor IF-3</fullName>
    </recommendedName>
</protein>
<organism evidence="9 10">
    <name type="scientific">Mogibacterium timidum ATCC 33093</name>
    <dbReference type="NCBI Taxonomy" id="1401079"/>
    <lineage>
        <taxon>Bacteria</taxon>
        <taxon>Bacillati</taxon>
        <taxon>Bacillota</taxon>
        <taxon>Clostridia</taxon>
        <taxon>Peptostreptococcales</taxon>
        <taxon>Anaerovoracaceae</taxon>
        <taxon>Mogibacterium</taxon>
    </lineage>
</organism>
<evidence type="ECO:0000313" key="9">
    <source>
        <dbReference type="EMBL" id="EUC52211.1"/>
    </source>
</evidence>
<dbReference type="InterPro" id="IPR036787">
    <property type="entry name" value="T_IF-3_N_sf"/>
</dbReference>
<gene>
    <name evidence="4 9" type="primary">infC</name>
    <name evidence="9" type="ORF">HMPREF0581_1553</name>
</gene>
<dbReference type="InterPro" id="IPR036788">
    <property type="entry name" value="T_IF-3_C_sf"/>
</dbReference>
<dbReference type="GO" id="GO:0005829">
    <property type="term" value="C:cytosol"/>
    <property type="evidence" value="ECO:0007669"/>
    <property type="project" value="TreeGrafter"/>
</dbReference>
<dbReference type="Gene3D" id="3.10.20.80">
    <property type="entry name" value="Translation initiation factor 3 (IF-3), N-terminal domain"/>
    <property type="match status" value="1"/>
</dbReference>
<evidence type="ECO:0000256" key="5">
    <source>
        <dbReference type="NCBIfam" id="TIGR00168"/>
    </source>
</evidence>
<dbReference type="InterPro" id="IPR019813">
    <property type="entry name" value="Translation_initiation_fac3_CS"/>
</dbReference>
<dbReference type="GO" id="GO:0032790">
    <property type="term" value="P:ribosome disassembly"/>
    <property type="evidence" value="ECO:0007669"/>
    <property type="project" value="TreeGrafter"/>
</dbReference>
<evidence type="ECO:0000313" key="10">
    <source>
        <dbReference type="Proteomes" id="UP000022645"/>
    </source>
</evidence>
<reference evidence="9 10" key="1">
    <citation type="submission" date="2014-01" db="EMBL/GenBank/DDBJ databases">
        <authorList>
            <person name="Durkin A.S."/>
            <person name="McCorrison J."/>
            <person name="Torralba M."/>
            <person name="Gillis M."/>
            <person name="Haft D.H."/>
            <person name="Methe B."/>
            <person name="Sutton G."/>
            <person name="Nelson K.E."/>
        </authorList>
    </citation>
    <scope>NUCLEOTIDE SEQUENCE [LARGE SCALE GENOMIC DNA]</scope>
    <source>
        <strain evidence="9 10">ATCC 33093</strain>
    </source>
</reference>
<keyword evidence="3 4" id="KW-0648">Protein biosynthesis</keyword>
<dbReference type="Pfam" id="PF05198">
    <property type="entry name" value="IF3_N"/>
    <property type="match status" value="1"/>
</dbReference>
<dbReference type="GO" id="GO:0003743">
    <property type="term" value="F:translation initiation factor activity"/>
    <property type="evidence" value="ECO:0007669"/>
    <property type="project" value="UniProtKB-UniRule"/>
</dbReference>
<dbReference type="InterPro" id="IPR001288">
    <property type="entry name" value="Translation_initiation_fac_3"/>
</dbReference>
<dbReference type="AlphaFoldDB" id="X8IT53"/>
<dbReference type="PANTHER" id="PTHR10938:SF0">
    <property type="entry name" value="TRANSLATION INITIATION FACTOR IF-3, MITOCHONDRIAL"/>
    <property type="match status" value="1"/>
</dbReference>
<sequence length="154" mass="17480">MIDENGDMRGVMGIREALAIAEEANLDLVNVSPNAEPPVCKILDYGKYRYELQKKDKIAKKNQKTMQVKEVRLSTFIEAHDVNVKANTAIKFLKDGDKVKVSLRFRGRERDYTAKGFDVMNSFADQVSEYGVIDKKPKFEGRSLTMFLSPKNGK</sequence>
<dbReference type="Pfam" id="PF00707">
    <property type="entry name" value="IF3_C"/>
    <property type="match status" value="1"/>
</dbReference>
<evidence type="ECO:0000256" key="3">
    <source>
        <dbReference type="ARBA" id="ARBA00022917"/>
    </source>
</evidence>
<dbReference type="Gene3D" id="3.30.110.10">
    <property type="entry name" value="Translation initiation factor 3 (IF-3), C-terminal domain"/>
    <property type="match status" value="1"/>
</dbReference>
<dbReference type="GO" id="GO:0016020">
    <property type="term" value="C:membrane"/>
    <property type="evidence" value="ECO:0007669"/>
    <property type="project" value="TreeGrafter"/>
</dbReference>
<dbReference type="EMBL" id="JALU01000018">
    <property type="protein sequence ID" value="EUC52211.1"/>
    <property type="molecule type" value="Genomic_DNA"/>
</dbReference>
<dbReference type="Proteomes" id="UP000022645">
    <property type="component" value="Unassembled WGS sequence"/>
</dbReference>
<dbReference type="InterPro" id="IPR019815">
    <property type="entry name" value="Translation_initiation_fac_3_C"/>
</dbReference>
<evidence type="ECO:0000259" key="7">
    <source>
        <dbReference type="Pfam" id="PF00707"/>
    </source>
</evidence>
<dbReference type="SUPFAM" id="SSF54364">
    <property type="entry name" value="Translation initiation factor IF3, N-terminal domain"/>
    <property type="match status" value="1"/>
</dbReference>
<evidence type="ECO:0000256" key="2">
    <source>
        <dbReference type="ARBA" id="ARBA00022540"/>
    </source>
</evidence>
<dbReference type="GO" id="GO:0043022">
    <property type="term" value="F:ribosome binding"/>
    <property type="evidence" value="ECO:0007669"/>
    <property type="project" value="TreeGrafter"/>
</dbReference>
<accession>X8IT53</accession>
<feature type="domain" description="Translation initiation factor 3 N-terminal" evidence="8">
    <location>
        <begin position="2"/>
        <end position="57"/>
    </location>
</feature>
<keyword evidence="2 4" id="KW-0396">Initiation factor</keyword>
<evidence type="ECO:0000259" key="8">
    <source>
        <dbReference type="Pfam" id="PF05198"/>
    </source>
</evidence>
<comment type="similarity">
    <text evidence="1 4 6">Belongs to the IF-3 family.</text>
</comment>
<keyword evidence="4" id="KW-0963">Cytoplasm</keyword>
<dbReference type="FunFam" id="3.30.110.10:FF:000001">
    <property type="entry name" value="Translation initiation factor IF-3"/>
    <property type="match status" value="1"/>
</dbReference>
<comment type="subunit">
    <text evidence="4 6">Monomer.</text>
</comment>
<comment type="function">
    <text evidence="4 6">IF-3 binds to the 30S ribosomal subunit and shifts the equilibrium between 70S ribosomes and their 50S and 30S subunits in favor of the free subunits, thus enhancing the availability of 30S subunits on which protein synthesis initiation begins.</text>
</comment>
<comment type="subcellular location">
    <subcellularLocation>
        <location evidence="4 6">Cytoplasm</location>
    </subcellularLocation>
</comment>
<comment type="caution">
    <text evidence="9">The sequence shown here is derived from an EMBL/GenBank/DDBJ whole genome shotgun (WGS) entry which is preliminary data.</text>
</comment>
<name>X8IT53_9FIRM</name>
<dbReference type="NCBIfam" id="TIGR00168">
    <property type="entry name" value="infC"/>
    <property type="match status" value="1"/>
</dbReference>
<dbReference type="PATRIC" id="fig|1401079.3.peg.1013"/>
<dbReference type="HAMAP" id="MF_00080">
    <property type="entry name" value="IF_3"/>
    <property type="match status" value="1"/>
</dbReference>
<feature type="domain" description="Translation initiation factor 3 C-terminal" evidence="7">
    <location>
        <begin position="66"/>
        <end position="151"/>
    </location>
</feature>
<evidence type="ECO:0000256" key="1">
    <source>
        <dbReference type="ARBA" id="ARBA00005439"/>
    </source>
</evidence>
<dbReference type="PANTHER" id="PTHR10938">
    <property type="entry name" value="TRANSLATION INITIATION FACTOR IF-3"/>
    <property type="match status" value="1"/>
</dbReference>
<evidence type="ECO:0000256" key="6">
    <source>
        <dbReference type="RuleBase" id="RU000646"/>
    </source>
</evidence>
<dbReference type="InterPro" id="IPR019814">
    <property type="entry name" value="Translation_initiation_fac_3_N"/>
</dbReference>
<dbReference type="PROSITE" id="PS00938">
    <property type="entry name" value="IF3"/>
    <property type="match status" value="1"/>
</dbReference>
<evidence type="ECO:0000256" key="4">
    <source>
        <dbReference type="HAMAP-Rule" id="MF_00080"/>
    </source>
</evidence>